<evidence type="ECO:0000313" key="8">
    <source>
        <dbReference type="Proteomes" id="UP001549366"/>
    </source>
</evidence>
<protein>
    <submittedName>
        <fullName evidence="7">Hemolysin activation/secretion protein</fullName>
    </submittedName>
</protein>
<feature type="domain" description="Polypeptide-transport-associated ShlB-type" evidence="6">
    <location>
        <begin position="109"/>
        <end position="171"/>
    </location>
</feature>
<dbReference type="PANTHER" id="PTHR34597">
    <property type="entry name" value="SLR1661 PROTEIN"/>
    <property type="match status" value="1"/>
</dbReference>
<feature type="chain" id="PRO_5047537038" evidence="4">
    <location>
        <begin position="39"/>
        <end position="589"/>
    </location>
</feature>
<accession>A0ABV2SC61</accession>
<evidence type="ECO:0000256" key="1">
    <source>
        <dbReference type="ARBA" id="ARBA00022452"/>
    </source>
</evidence>
<name>A0ABV2SC61_9GAMM</name>
<keyword evidence="1" id="KW-1134">Transmembrane beta strand</keyword>
<dbReference type="PANTHER" id="PTHR34597:SF3">
    <property type="entry name" value="OUTER MEMBRANE TRANSPORTER CDIB"/>
    <property type="match status" value="1"/>
</dbReference>
<evidence type="ECO:0000259" key="5">
    <source>
        <dbReference type="Pfam" id="PF03865"/>
    </source>
</evidence>
<dbReference type="RefSeq" id="WP_354009788.1">
    <property type="nucleotide sequence ID" value="NZ_JBEWTA010000001.1"/>
</dbReference>
<proteinExistence type="predicted"/>
<dbReference type="EMBL" id="JBEWTB010000002">
    <property type="protein sequence ID" value="MET4755352.1"/>
    <property type="molecule type" value="Genomic_DNA"/>
</dbReference>
<feature type="domain" description="Haemolysin activator HlyB C-terminal" evidence="5">
    <location>
        <begin position="232"/>
        <end position="551"/>
    </location>
</feature>
<dbReference type="Gene3D" id="2.40.160.50">
    <property type="entry name" value="membrane protein fhac: a member of the omp85/tpsb transporter family"/>
    <property type="match status" value="1"/>
</dbReference>
<organism evidence="7 8">
    <name type="scientific">Endozoicomonas lisbonensis</name>
    <dbReference type="NCBI Taxonomy" id="3120522"/>
    <lineage>
        <taxon>Bacteria</taxon>
        <taxon>Pseudomonadati</taxon>
        <taxon>Pseudomonadota</taxon>
        <taxon>Gammaproteobacteria</taxon>
        <taxon>Oceanospirillales</taxon>
        <taxon>Endozoicomonadaceae</taxon>
        <taxon>Endozoicomonas</taxon>
    </lineage>
</organism>
<feature type="signal peptide" evidence="4">
    <location>
        <begin position="1"/>
        <end position="38"/>
    </location>
</feature>
<dbReference type="Gene3D" id="3.10.20.310">
    <property type="entry name" value="membrane protein fhac"/>
    <property type="match status" value="1"/>
</dbReference>
<dbReference type="InterPro" id="IPR051544">
    <property type="entry name" value="TPS_OM_transporter"/>
</dbReference>
<dbReference type="InterPro" id="IPR013686">
    <property type="entry name" value="Polypept-transport_assoc_ShlB"/>
</dbReference>
<keyword evidence="8" id="KW-1185">Reference proteome</keyword>
<keyword evidence="1" id="KW-0472">Membrane</keyword>
<dbReference type="PROSITE" id="PS51257">
    <property type="entry name" value="PROKAR_LIPOPROTEIN"/>
    <property type="match status" value="1"/>
</dbReference>
<evidence type="ECO:0000256" key="2">
    <source>
        <dbReference type="ARBA" id="ARBA00022692"/>
    </source>
</evidence>
<keyword evidence="2" id="KW-0812">Transmembrane</keyword>
<evidence type="ECO:0000313" key="7">
    <source>
        <dbReference type="EMBL" id="MET4755352.1"/>
    </source>
</evidence>
<sequence length="589" mass="65466">MKKKKKKTAKVAMMNKTLLATLFATSCLSMLASNTARSEELYEPSLPESTMPERLLEVLPEPDTATGSDKVVLNALKGLVFHGSPDTLLTDGWQGEVGVVMDRVDIPGDQQALLAELKPYLGQPLTFAGLNDIRRLMENWFSQHDLPVIQVIAPPGQDITSGVVQYVVVTGRLGDIRVEGAKYNDPGRLVRSLGLSSGELLSSKVLNDNLGWLNRDPFREVSALLAAGAEFGQTDIILNVEDRPPRRFYTRYENSGTPTTDLDRWIAGFNLGNLWQRDHLFSYQYTRAFHSKYLQAHAFDYQAPLSWRHIVDFSGAYAESKPEGLNSFNQQGRSWRLGGNYTIPLSGSDRLRRHELKLGYVFKRGNSDLEFGGVNVFSSDTDVSQFEIGYLLGILDPYGLTEINLRAVVSPGGMTRYNDDHDYQQARANASADYQYARLSLKRQTPLPMDLVWQAELNVQGTGDSLLPTEQMAAGGYSTVRGYDQFAVLGDQGLILRNELRSPARSLLAEQSGLQDQVQLLAFYDYATLGNNNRLAGERATNLASAGLGLRYSLDRYLTVRLDYGWQLLEVSPGVGRGEQLHAAIELSY</sequence>
<evidence type="ECO:0000259" key="6">
    <source>
        <dbReference type="Pfam" id="PF08479"/>
    </source>
</evidence>
<keyword evidence="4" id="KW-0732">Signal</keyword>
<dbReference type="Proteomes" id="UP001549366">
    <property type="component" value="Unassembled WGS sequence"/>
</dbReference>
<keyword evidence="3" id="KW-0998">Cell outer membrane</keyword>
<reference evidence="7 8" key="1">
    <citation type="submission" date="2024-06" db="EMBL/GenBank/DDBJ databases">
        <title>Genomic Encyclopedia of Type Strains, Phase V (KMG-V): Genome sequencing to study the core and pangenomes of soil and plant-associated prokaryotes.</title>
        <authorList>
            <person name="Whitman W."/>
        </authorList>
    </citation>
    <scope>NUCLEOTIDE SEQUENCE [LARGE SCALE GENOMIC DNA]</scope>
    <source>
        <strain evidence="7 8">NE40</strain>
    </source>
</reference>
<evidence type="ECO:0000256" key="4">
    <source>
        <dbReference type="SAM" id="SignalP"/>
    </source>
</evidence>
<gene>
    <name evidence="7" type="ORF">V5J35_000544</name>
</gene>
<dbReference type="Pfam" id="PF03865">
    <property type="entry name" value="ShlB"/>
    <property type="match status" value="1"/>
</dbReference>
<evidence type="ECO:0000256" key="3">
    <source>
        <dbReference type="ARBA" id="ARBA00023237"/>
    </source>
</evidence>
<comment type="caution">
    <text evidence="7">The sequence shown here is derived from an EMBL/GenBank/DDBJ whole genome shotgun (WGS) entry which is preliminary data.</text>
</comment>
<dbReference type="InterPro" id="IPR005565">
    <property type="entry name" value="Hemolysn_activator_HlyB_C"/>
</dbReference>
<dbReference type="Pfam" id="PF08479">
    <property type="entry name" value="POTRA_2"/>
    <property type="match status" value="1"/>
</dbReference>